<evidence type="ECO:0000313" key="4">
    <source>
        <dbReference type="Proteomes" id="UP000541636"/>
    </source>
</evidence>
<dbReference type="Proteomes" id="UP000541636">
    <property type="component" value="Unassembled WGS sequence"/>
</dbReference>
<dbReference type="InterPro" id="IPR029058">
    <property type="entry name" value="AB_hydrolase_fold"/>
</dbReference>
<keyword evidence="4" id="KW-1185">Reference proteome</keyword>
<comment type="caution">
    <text evidence="3">The sequence shown here is derived from an EMBL/GenBank/DDBJ whole genome shotgun (WGS) entry which is preliminary data.</text>
</comment>
<dbReference type="Gene3D" id="3.40.50.1820">
    <property type="entry name" value="alpha/beta hydrolase"/>
    <property type="match status" value="1"/>
</dbReference>
<accession>A0A846ZL06</accession>
<evidence type="ECO:0000313" key="3">
    <source>
        <dbReference type="EMBL" id="NKZ38482.1"/>
    </source>
</evidence>
<dbReference type="InterPro" id="IPR018712">
    <property type="entry name" value="Tle1-like_cat"/>
</dbReference>
<protein>
    <submittedName>
        <fullName evidence="3">DUF2235 domain-containing protein</fullName>
    </submittedName>
</protein>
<feature type="domain" description="T6SS Phospholipase effector Tle1-like catalytic" evidence="2">
    <location>
        <begin position="9"/>
        <end position="276"/>
    </location>
</feature>
<evidence type="ECO:0000259" key="2">
    <source>
        <dbReference type="Pfam" id="PF09994"/>
    </source>
</evidence>
<feature type="compositionally biased region" description="Basic and acidic residues" evidence="1">
    <location>
        <begin position="381"/>
        <end position="391"/>
    </location>
</feature>
<proteinExistence type="predicted"/>
<name>A0A846ZL06_9GAMM</name>
<dbReference type="AlphaFoldDB" id="A0A846ZL06"/>
<feature type="region of interest" description="Disordered" evidence="1">
    <location>
        <begin position="363"/>
        <end position="391"/>
    </location>
</feature>
<evidence type="ECO:0000256" key="1">
    <source>
        <dbReference type="SAM" id="MobiDB-lite"/>
    </source>
</evidence>
<gene>
    <name evidence="3" type="ORF">HF690_05860</name>
</gene>
<dbReference type="RefSeq" id="WP_168184665.1">
    <property type="nucleotide sequence ID" value="NZ_JAAZQD010000002.1"/>
</dbReference>
<dbReference type="SUPFAM" id="SSF53474">
    <property type="entry name" value="alpha/beta-Hydrolases"/>
    <property type="match status" value="1"/>
</dbReference>
<dbReference type="PANTHER" id="PTHR33840">
    <property type="match status" value="1"/>
</dbReference>
<dbReference type="EMBL" id="JAAZQD010000002">
    <property type="protein sequence ID" value="NKZ38482.1"/>
    <property type="molecule type" value="Genomic_DNA"/>
</dbReference>
<dbReference type="PANTHER" id="PTHR33840:SF1">
    <property type="entry name" value="TLE1 PHOSPHOLIPASE DOMAIN-CONTAINING PROTEIN"/>
    <property type="match status" value="1"/>
</dbReference>
<organism evidence="3 4">
    <name type="scientific">Oleiagrimonas citrea</name>
    <dbReference type="NCBI Taxonomy" id="1665687"/>
    <lineage>
        <taxon>Bacteria</taxon>
        <taxon>Pseudomonadati</taxon>
        <taxon>Pseudomonadota</taxon>
        <taxon>Gammaproteobacteria</taxon>
        <taxon>Lysobacterales</taxon>
        <taxon>Rhodanobacteraceae</taxon>
        <taxon>Oleiagrimonas</taxon>
    </lineage>
</organism>
<sequence>MESPSNPPRNLVVFCDGTNNQFGEHNTNVIRLLAASARDAQQQLAFYDPGVGTFAATGALTPISRRVTQLLGSAFGFGLTRNVGLCYDFLMQHYRPGDRIYLFGFSRGAYTARVLAALIHVCGLLRTYNPNLAEYAMRLFRREAVQAKKRNDRAEADAHVYRSLHLPLCEQFRDTFSITPPIHFLGVWDTVSSVGSIYNPFKLPYTRWNPSVRTVRHAVSIDERRKFFRTNLWSSSNTDTDVKQIWFVGAHADVGGGYPRTESGLAKIALAWMMDEAQACGLQLDPAQRAQVLADPPPDALGPMHDALDRLGWKLAQWAPRREWLRDAASGRYTPHWRFSPRPLPRFIEEGATIHSSVFRRMRDDPGYRPPNLPDVAYDESGQRHDAFAAD</sequence>
<reference evidence="3 4" key="1">
    <citation type="journal article" date="2017" name="Int. J. Syst. Evol. Microbiol.">
        <title>Oleiagrimonas citrea sp. nov., a marine bacterium isolated from tidal flat sediment and emended description of the genus Oleiagrimonas Fang et al. 2015 and Oleiagrimonas soli.</title>
        <authorList>
            <person name="Yang S.H."/>
            <person name="Seo H.S."/>
            <person name="Seong C.N."/>
            <person name="Kwon K.K."/>
        </authorList>
    </citation>
    <scope>NUCLEOTIDE SEQUENCE [LARGE SCALE GENOMIC DNA]</scope>
    <source>
        <strain evidence="3 4">MEBiC09124</strain>
    </source>
</reference>
<dbReference type="Pfam" id="PF09994">
    <property type="entry name" value="T6SS_Tle1-like_cat"/>
    <property type="match status" value="1"/>
</dbReference>